<dbReference type="Proteomes" id="UP000027661">
    <property type="component" value="Unassembled WGS sequence"/>
</dbReference>
<feature type="compositionally biased region" description="Basic and acidic residues" evidence="1">
    <location>
        <begin position="224"/>
        <end position="235"/>
    </location>
</feature>
<sequence>MKRWTTLLIVICMLGITIPAMGAMSISKMRQNTRFLTDRMAYELKLTPRQYNDVYEVNYDFINNVRYLMDDVVRGYDYALERYYDFLDVRNDDLRWILSSAQYRRFMRTEHFYRPIYAHENKWHFRIYLVYNNVNFFYYGKPHHYASYCGGHYRTHFNNVSYYKTHYRDHYRHDVYDGHYRIRHDRMTYDMHRRRDFNIAVRPPQKEHHRPVTPPQTRPNRPQIHPDRPSGDHRRPSVPQARPDRPKKDQNNKHDGRPSRRGQNSQVDKDRHENRRITPSGRDVRRGNGKKEKESNRSRERNKSNSGERSAVRMRIV</sequence>
<dbReference type="AlphaFoldDB" id="A0A069SEN9"/>
<feature type="region of interest" description="Disordered" evidence="1">
    <location>
        <begin position="198"/>
        <end position="317"/>
    </location>
</feature>
<gene>
    <name evidence="2" type="ORF">M099_3039</name>
</gene>
<proteinExistence type="predicted"/>
<evidence type="ECO:0000256" key="1">
    <source>
        <dbReference type="SAM" id="MobiDB-lite"/>
    </source>
</evidence>
<evidence type="ECO:0000313" key="2">
    <source>
        <dbReference type="EMBL" id="KDS51793.1"/>
    </source>
</evidence>
<feature type="compositionally biased region" description="Basic and acidic residues" evidence="1">
    <location>
        <begin position="267"/>
        <end position="303"/>
    </location>
</feature>
<accession>A0A069SEN9</accession>
<organism evidence="2 3">
    <name type="scientific">Phocaeicola vulgatus str. 3975 RP4</name>
    <dbReference type="NCBI Taxonomy" id="1339352"/>
    <lineage>
        <taxon>Bacteria</taxon>
        <taxon>Pseudomonadati</taxon>
        <taxon>Bacteroidota</taxon>
        <taxon>Bacteroidia</taxon>
        <taxon>Bacteroidales</taxon>
        <taxon>Bacteroidaceae</taxon>
        <taxon>Phocaeicola</taxon>
    </lineage>
</organism>
<name>A0A069SEN9_PHOVU</name>
<evidence type="ECO:0000313" key="3">
    <source>
        <dbReference type="Proteomes" id="UP000027661"/>
    </source>
</evidence>
<dbReference type="RefSeq" id="WP_032953118.1">
    <property type="nucleotide sequence ID" value="NZ_JNHM01000053.1"/>
</dbReference>
<protein>
    <submittedName>
        <fullName evidence="2">Uncharacterized protein</fullName>
    </submittedName>
</protein>
<reference evidence="2 3" key="1">
    <citation type="submission" date="2014-04" db="EMBL/GenBank/DDBJ databases">
        <authorList>
            <person name="Sears C."/>
            <person name="Carroll K."/>
            <person name="Sack B.R."/>
            <person name="Qadri F."/>
            <person name="Myers L.L."/>
            <person name="Chung G.-T."/>
            <person name="Escheverria P."/>
            <person name="Fraser C.M."/>
            <person name="Sadzewicz L."/>
            <person name="Shefchek K.A."/>
            <person name="Tallon L."/>
            <person name="Das S.P."/>
            <person name="Daugherty S."/>
            <person name="Mongodin E.F."/>
        </authorList>
    </citation>
    <scope>NUCLEOTIDE SEQUENCE [LARGE SCALE GENOMIC DNA]</scope>
    <source>
        <strain evidence="2 3">3975 RP4</strain>
    </source>
</reference>
<dbReference type="PATRIC" id="fig|1339352.3.peg.2908"/>
<dbReference type="EMBL" id="JNHM01000053">
    <property type="protein sequence ID" value="KDS51793.1"/>
    <property type="molecule type" value="Genomic_DNA"/>
</dbReference>
<feature type="compositionally biased region" description="Basic and acidic residues" evidence="1">
    <location>
        <begin position="242"/>
        <end position="258"/>
    </location>
</feature>
<comment type="caution">
    <text evidence="2">The sequence shown here is derived from an EMBL/GenBank/DDBJ whole genome shotgun (WGS) entry which is preliminary data.</text>
</comment>